<proteinExistence type="predicted"/>
<dbReference type="Proteomes" id="UP001328107">
    <property type="component" value="Unassembled WGS sequence"/>
</dbReference>
<dbReference type="AlphaFoldDB" id="A0AAN5CXA8"/>
<keyword evidence="3" id="KW-1185">Reference proteome</keyword>
<feature type="signal peptide" evidence="1">
    <location>
        <begin position="1"/>
        <end position="19"/>
    </location>
</feature>
<feature type="chain" id="PRO_5042873064" evidence="1">
    <location>
        <begin position="20"/>
        <end position="62"/>
    </location>
</feature>
<reference evidence="3" key="1">
    <citation type="submission" date="2022-10" db="EMBL/GenBank/DDBJ databases">
        <title>Genome assembly of Pristionchus species.</title>
        <authorList>
            <person name="Yoshida K."/>
            <person name="Sommer R.J."/>
        </authorList>
    </citation>
    <scope>NUCLEOTIDE SEQUENCE [LARGE SCALE GENOMIC DNA]</scope>
    <source>
        <strain evidence="3">RS5460</strain>
    </source>
</reference>
<keyword evidence="1" id="KW-0732">Signal</keyword>
<sequence length="62" mass="6742">NQKMKFAAVLFVLIAGCISEIAHTLPAASGGATRARRFAKVRVEVTGFVSCSKEFKARVNTW</sequence>
<name>A0AAN5CXA8_9BILA</name>
<evidence type="ECO:0000256" key="1">
    <source>
        <dbReference type="SAM" id="SignalP"/>
    </source>
</evidence>
<comment type="caution">
    <text evidence="2">The sequence shown here is derived from an EMBL/GenBank/DDBJ whole genome shotgun (WGS) entry which is preliminary data.</text>
</comment>
<dbReference type="EMBL" id="BTRK01000005">
    <property type="protein sequence ID" value="GMR52421.1"/>
    <property type="molecule type" value="Genomic_DNA"/>
</dbReference>
<organism evidence="2 3">
    <name type="scientific">Pristionchus mayeri</name>
    <dbReference type="NCBI Taxonomy" id="1317129"/>
    <lineage>
        <taxon>Eukaryota</taxon>
        <taxon>Metazoa</taxon>
        <taxon>Ecdysozoa</taxon>
        <taxon>Nematoda</taxon>
        <taxon>Chromadorea</taxon>
        <taxon>Rhabditida</taxon>
        <taxon>Rhabditina</taxon>
        <taxon>Diplogasteromorpha</taxon>
        <taxon>Diplogasteroidea</taxon>
        <taxon>Neodiplogasteridae</taxon>
        <taxon>Pristionchus</taxon>
    </lineage>
</organism>
<gene>
    <name evidence="2" type="ORF">PMAYCL1PPCAC_22616</name>
</gene>
<feature type="non-terminal residue" evidence="2">
    <location>
        <position position="1"/>
    </location>
</feature>
<evidence type="ECO:0000313" key="3">
    <source>
        <dbReference type="Proteomes" id="UP001328107"/>
    </source>
</evidence>
<evidence type="ECO:0000313" key="2">
    <source>
        <dbReference type="EMBL" id="GMR52421.1"/>
    </source>
</evidence>
<feature type="non-terminal residue" evidence="2">
    <location>
        <position position="62"/>
    </location>
</feature>
<accession>A0AAN5CXA8</accession>
<protein>
    <submittedName>
        <fullName evidence="2">Uncharacterized protein</fullName>
    </submittedName>
</protein>